<keyword evidence="2" id="KW-1185">Reference proteome</keyword>
<name>E2PZS4_STRCL</name>
<gene>
    <name evidence="1" type="ORF">SCLAV_1304</name>
</gene>
<sequence length="43" mass="4655">MRMSCVPCPMSVPDNDLPRVYGGAYRVCGVRTAKGPGMAPRRT</sequence>
<proteinExistence type="predicted"/>
<reference evidence="1 2" key="1">
    <citation type="journal article" date="2010" name="Genome Biol. Evol.">
        <title>The sequence of a 1.8-mb bacterial linear plasmid reveals a rich evolutionary reservoir of secondary metabolic pathways.</title>
        <authorList>
            <person name="Medema M.H."/>
            <person name="Trefzer A."/>
            <person name="Kovalchuk A."/>
            <person name="van den Berg M."/>
            <person name="Mueller U."/>
            <person name="Heijne W."/>
            <person name="Wu L."/>
            <person name="Alam M.T."/>
            <person name="Ronning C.M."/>
            <person name="Nierman W.C."/>
            <person name="Bovenberg R.A.L."/>
            <person name="Breitling R."/>
            <person name="Takano E."/>
        </authorList>
    </citation>
    <scope>NUCLEOTIDE SEQUENCE [LARGE SCALE GENOMIC DNA]</scope>
    <source>
        <strain evidence="2">ATCC 27064 / DSM 738 / JCM 4710 / NBRC 13307 / NCIMB 12785 / NRRL 3585 / VKM Ac-602</strain>
    </source>
</reference>
<evidence type="ECO:0000313" key="1">
    <source>
        <dbReference type="EMBL" id="EFG06383.1"/>
    </source>
</evidence>
<dbReference type="EMBL" id="CM000913">
    <property type="protein sequence ID" value="EFG06383.1"/>
    <property type="molecule type" value="Genomic_DNA"/>
</dbReference>
<protein>
    <submittedName>
        <fullName evidence="1">Uncharacterized protein</fullName>
    </submittedName>
</protein>
<evidence type="ECO:0000313" key="2">
    <source>
        <dbReference type="Proteomes" id="UP000002357"/>
    </source>
</evidence>
<accession>E2PZS4</accession>
<dbReference type="Proteomes" id="UP000002357">
    <property type="component" value="Chromosome"/>
</dbReference>
<dbReference type="AlphaFoldDB" id="E2PZS4"/>
<organism evidence="1 2">
    <name type="scientific">Streptomyces clavuligerus</name>
    <dbReference type="NCBI Taxonomy" id="1901"/>
    <lineage>
        <taxon>Bacteria</taxon>
        <taxon>Bacillati</taxon>
        <taxon>Actinomycetota</taxon>
        <taxon>Actinomycetes</taxon>
        <taxon>Kitasatosporales</taxon>
        <taxon>Streptomycetaceae</taxon>
        <taxon>Streptomyces</taxon>
    </lineage>
</organism>